<sequence length="334" mass="35760">MTTFTARTPVDLLAVVPHVIGFHPEDSVVLLTFGELPEEDQPPSFHARVDLPASESDQRQVVGLLREVVRRHGACAVAVLLYTEDPEAARAFADLFLPALESDGVLVIEALRVGPDRFHLLGDADGAGFEYDLSRHPITANAALEGRVVHASRAALRDSLLGTDAADGQDVADAATVFVDGIAERGAAGTPLGGLLAEQAVWLRQWLDDQLADPQPIEAGDAARVLVLLSFEALREIGWAPMTRATAREHVELWRGLLRRAPVDLRPGVGGLLAFAAWLAGDGALSWCAIDRTLEVDADDPLAQYVATLVGSAVPPTVWSPTPPESLRIFTAFD</sequence>
<evidence type="ECO:0000313" key="2">
    <source>
        <dbReference type="Proteomes" id="UP000267128"/>
    </source>
</evidence>
<keyword evidence="2" id="KW-1185">Reference proteome</keyword>
<accession>A0A3N0CN68</accession>
<dbReference type="OrthoDB" id="3264463at2"/>
<organism evidence="1 2">
    <name type="scientific">Nocardioides marmoriginsengisoli</name>
    <dbReference type="NCBI Taxonomy" id="661483"/>
    <lineage>
        <taxon>Bacteria</taxon>
        <taxon>Bacillati</taxon>
        <taxon>Actinomycetota</taxon>
        <taxon>Actinomycetes</taxon>
        <taxon>Propionibacteriales</taxon>
        <taxon>Nocardioidaceae</taxon>
        <taxon>Nocardioides</taxon>
    </lineage>
</organism>
<name>A0A3N0CN68_9ACTN</name>
<dbReference type="RefSeq" id="WP_123226017.1">
    <property type="nucleotide sequence ID" value="NZ_RJSE01000003.1"/>
</dbReference>
<gene>
    <name evidence="1" type="ORF">EFK50_02725</name>
</gene>
<dbReference type="AlphaFoldDB" id="A0A3N0CN68"/>
<reference evidence="1 2" key="1">
    <citation type="submission" date="2018-11" db="EMBL/GenBank/DDBJ databases">
        <authorList>
            <person name="Li F."/>
        </authorList>
    </citation>
    <scope>NUCLEOTIDE SEQUENCE [LARGE SCALE GENOMIC DNA]</scope>
    <source>
        <strain evidence="1 2">Gsoil 097</strain>
    </source>
</reference>
<dbReference type="Proteomes" id="UP000267128">
    <property type="component" value="Unassembled WGS sequence"/>
</dbReference>
<comment type="caution">
    <text evidence="1">The sequence shown here is derived from an EMBL/GenBank/DDBJ whole genome shotgun (WGS) entry which is preliminary data.</text>
</comment>
<evidence type="ECO:0000313" key="1">
    <source>
        <dbReference type="EMBL" id="RNL64914.1"/>
    </source>
</evidence>
<protein>
    <submittedName>
        <fullName evidence="1">DUF4192 domain-containing protein</fullName>
    </submittedName>
</protein>
<dbReference type="Pfam" id="PF13830">
    <property type="entry name" value="DUF4192"/>
    <property type="match status" value="1"/>
</dbReference>
<proteinExistence type="predicted"/>
<dbReference type="InterPro" id="IPR025447">
    <property type="entry name" value="DUF4192"/>
</dbReference>
<dbReference type="EMBL" id="RJSE01000003">
    <property type="protein sequence ID" value="RNL64914.1"/>
    <property type="molecule type" value="Genomic_DNA"/>
</dbReference>